<dbReference type="EMBL" id="JAUUTY010000003">
    <property type="protein sequence ID" value="KAK1661479.1"/>
    <property type="molecule type" value="Genomic_DNA"/>
</dbReference>
<feature type="compositionally biased region" description="Basic and acidic residues" evidence="5">
    <location>
        <begin position="37"/>
        <end position="54"/>
    </location>
</feature>
<evidence type="ECO:0000256" key="5">
    <source>
        <dbReference type="SAM" id="MobiDB-lite"/>
    </source>
</evidence>
<dbReference type="PROSITE" id="PS00518">
    <property type="entry name" value="ZF_RING_1"/>
    <property type="match status" value="1"/>
</dbReference>
<evidence type="ECO:0000313" key="8">
    <source>
        <dbReference type="Proteomes" id="UP001231189"/>
    </source>
</evidence>
<organism evidence="7 8">
    <name type="scientific">Lolium multiflorum</name>
    <name type="common">Italian ryegrass</name>
    <name type="synonym">Lolium perenne subsp. multiflorum</name>
    <dbReference type="NCBI Taxonomy" id="4521"/>
    <lineage>
        <taxon>Eukaryota</taxon>
        <taxon>Viridiplantae</taxon>
        <taxon>Streptophyta</taxon>
        <taxon>Embryophyta</taxon>
        <taxon>Tracheophyta</taxon>
        <taxon>Spermatophyta</taxon>
        <taxon>Magnoliopsida</taxon>
        <taxon>Liliopsida</taxon>
        <taxon>Poales</taxon>
        <taxon>Poaceae</taxon>
        <taxon>BOP clade</taxon>
        <taxon>Pooideae</taxon>
        <taxon>Poodae</taxon>
        <taxon>Poeae</taxon>
        <taxon>Poeae Chloroplast Group 2 (Poeae type)</taxon>
        <taxon>Loliodinae</taxon>
        <taxon>Loliinae</taxon>
        <taxon>Lolium</taxon>
    </lineage>
</organism>
<dbReference type="Gene3D" id="3.30.40.10">
    <property type="entry name" value="Zinc/RING finger domain, C3HC4 (zinc finger)"/>
    <property type="match status" value="1"/>
</dbReference>
<dbReference type="SUPFAM" id="SSF48452">
    <property type="entry name" value="TPR-like"/>
    <property type="match status" value="1"/>
</dbReference>
<evidence type="ECO:0000256" key="4">
    <source>
        <dbReference type="PROSITE-ProRule" id="PRU00175"/>
    </source>
</evidence>
<gene>
    <name evidence="7" type="ORF">QYE76_049638</name>
</gene>
<proteinExistence type="predicted"/>
<dbReference type="PANTHER" id="PTHR15315:SF89">
    <property type="entry name" value="OS01G0104100 PROTEIN"/>
    <property type="match status" value="1"/>
</dbReference>
<dbReference type="GO" id="GO:0061630">
    <property type="term" value="F:ubiquitin protein ligase activity"/>
    <property type="evidence" value="ECO:0007669"/>
    <property type="project" value="TreeGrafter"/>
</dbReference>
<accession>A0AAD8WGI2</accession>
<name>A0AAD8WGI2_LOLMU</name>
<evidence type="ECO:0000256" key="3">
    <source>
        <dbReference type="ARBA" id="ARBA00022833"/>
    </source>
</evidence>
<feature type="region of interest" description="Disordered" evidence="5">
    <location>
        <begin position="11"/>
        <end position="54"/>
    </location>
</feature>
<evidence type="ECO:0000259" key="6">
    <source>
        <dbReference type="PROSITE" id="PS50089"/>
    </source>
</evidence>
<reference evidence="7" key="1">
    <citation type="submission" date="2023-07" db="EMBL/GenBank/DDBJ databases">
        <title>A chromosome-level genome assembly of Lolium multiflorum.</title>
        <authorList>
            <person name="Chen Y."/>
            <person name="Copetti D."/>
            <person name="Kolliker R."/>
            <person name="Studer B."/>
        </authorList>
    </citation>
    <scope>NUCLEOTIDE SEQUENCE</scope>
    <source>
        <strain evidence="7">02402/16</strain>
        <tissue evidence="7">Leaf</tissue>
    </source>
</reference>
<keyword evidence="8" id="KW-1185">Reference proteome</keyword>
<dbReference type="InterPro" id="IPR013083">
    <property type="entry name" value="Znf_RING/FYVE/PHD"/>
</dbReference>
<keyword evidence="1" id="KW-0479">Metal-binding</keyword>
<comment type="caution">
    <text evidence="7">The sequence shown here is derived from an EMBL/GenBank/DDBJ whole genome shotgun (WGS) entry which is preliminary data.</text>
</comment>
<evidence type="ECO:0000256" key="2">
    <source>
        <dbReference type="ARBA" id="ARBA00022771"/>
    </source>
</evidence>
<keyword evidence="3" id="KW-0862">Zinc</keyword>
<dbReference type="GO" id="GO:0005737">
    <property type="term" value="C:cytoplasm"/>
    <property type="evidence" value="ECO:0007669"/>
    <property type="project" value="UniProtKB-ARBA"/>
</dbReference>
<dbReference type="AlphaFoldDB" id="A0AAD8WGI2"/>
<dbReference type="PROSITE" id="PS50089">
    <property type="entry name" value="ZF_RING_2"/>
    <property type="match status" value="1"/>
</dbReference>
<evidence type="ECO:0000256" key="1">
    <source>
        <dbReference type="ARBA" id="ARBA00022723"/>
    </source>
</evidence>
<dbReference type="InterPro" id="IPR001841">
    <property type="entry name" value="Znf_RING"/>
</dbReference>
<dbReference type="SMART" id="SM00184">
    <property type="entry name" value="RING"/>
    <property type="match status" value="1"/>
</dbReference>
<keyword evidence="2 4" id="KW-0863">Zinc-finger</keyword>
<dbReference type="Gene3D" id="1.25.40.10">
    <property type="entry name" value="Tetratricopeptide repeat domain"/>
    <property type="match status" value="1"/>
</dbReference>
<sequence>MSSLCPFAKATTGSVCPMKSDKKPDKNGSGACPVTGKSHDKESGAEDRAGGDEDPRLVPAKCPFGYDSNTFKLGPLSCMVCQALLHDASKCKPCLHKFCKACISRFKDCPLCGADVEGIEPDTELQVLVDRFIDGHARIKRSLAGGDGEAAGGKGKVIYEDVSMERGAFLVQQAMRAFRAQNIESAKSRLSMCAEDIREELKSSQDNLDLCSQLGAVLGMLGDCCRTLGDAPSAITYYEESAEFLSKLPTKDLELVHTLSVSLNKVGDLRYYDGDLQSARSYYARSLEVRRNSVKEHSAVASQVIDLATSLAKVADVDRNLGNEEAAVEGFEEAIKCLEKLKLDSDQASLEQRFLTSCRNSWMASKIFPDDGVQLQRCCDAYRNGASCVYSCTVNVIL</sequence>
<dbReference type="Proteomes" id="UP001231189">
    <property type="component" value="Unassembled WGS sequence"/>
</dbReference>
<protein>
    <recommendedName>
        <fullName evidence="6">RING-type domain-containing protein</fullName>
    </recommendedName>
</protein>
<dbReference type="InterPro" id="IPR017907">
    <property type="entry name" value="Znf_RING_CS"/>
</dbReference>
<dbReference type="SUPFAM" id="SSF57850">
    <property type="entry name" value="RING/U-box"/>
    <property type="match status" value="1"/>
</dbReference>
<feature type="domain" description="RING-type" evidence="6">
    <location>
        <begin position="78"/>
        <end position="112"/>
    </location>
</feature>
<dbReference type="InterPro" id="IPR011990">
    <property type="entry name" value="TPR-like_helical_dom_sf"/>
</dbReference>
<dbReference type="GO" id="GO:0008270">
    <property type="term" value="F:zinc ion binding"/>
    <property type="evidence" value="ECO:0007669"/>
    <property type="project" value="UniProtKB-KW"/>
</dbReference>
<evidence type="ECO:0000313" key="7">
    <source>
        <dbReference type="EMBL" id="KAK1661479.1"/>
    </source>
</evidence>
<dbReference type="GO" id="GO:0016567">
    <property type="term" value="P:protein ubiquitination"/>
    <property type="evidence" value="ECO:0007669"/>
    <property type="project" value="TreeGrafter"/>
</dbReference>
<dbReference type="PANTHER" id="PTHR15315">
    <property type="entry name" value="RING FINGER PROTEIN 41, 151"/>
    <property type="match status" value="1"/>
</dbReference>